<reference evidence="1 2" key="1">
    <citation type="submission" date="2018-12" db="EMBL/GenBank/DDBJ databases">
        <title>Complete Genome Sequence of Glutamicibacter creatinolyticus strain LGCM259,isolated from an abscess of a 12-year-old mare in Italy.</title>
        <authorList>
            <person name="Santos R.G."/>
            <person name="Silva A.L."/>
            <person name="Seyffert N."/>
            <person name="Castro T.L.P."/>
            <person name="Attili A.R."/>
            <person name="Rifici C."/>
            <person name="Mazzullo G."/>
            <person name="Brenig B."/>
            <person name="Venanzi F."/>
            <person name="Azevedo V."/>
        </authorList>
    </citation>
    <scope>NUCLEOTIDE SEQUENCE [LARGE SCALE GENOMIC DNA]</scope>
    <source>
        <strain evidence="1 2">LGCM 259</strain>
    </source>
</reference>
<keyword evidence="2" id="KW-1185">Reference proteome</keyword>
<name>A0A5B7WXP9_9MICC</name>
<dbReference type="KEGG" id="gcr:GcLGCM259_2418"/>
<organism evidence="1 2">
    <name type="scientific">Glutamicibacter creatinolyticus</name>
    <dbReference type="NCBI Taxonomy" id="162496"/>
    <lineage>
        <taxon>Bacteria</taxon>
        <taxon>Bacillati</taxon>
        <taxon>Actinomycetota</taxon>
        <taxon>Actinomycetes</taxon>
        <taxon>Micrococcales</taxon>
        <taxon>Micrococcaceae</taxon>
        <taxon>Glutamicibacter</taxon>
    </lineage>
</organism>
<accession>A0A5B7WXP9</accession>
<proteinExistence type="predicted"/>
<dbReference type="AlphaFoldDB" id="A0A5B7WXP9"/>
<dbReference type="RefSeq" id="WP_138926781.1">
    <property type="nucleotide sequence ID" value="NZ_CP034412.1"/>
</dbReference>
<dbReference type="EMBL" id="CP034412">
    <property type="protein sequence ID" value="QCY48125.1"/>
    <property type="molecule type" value="Genomic_DNA"/>
</dbReference>
<sequence length="119" mass="12304">MIASPDCTFCTFGITTPNGDGCPNPICGLSITIAPAVQDEGCLVTATSNGTGDLNGVVEALADVASCRVADRMIETTPGYPIEVDEPKPVESGWIISEGVARELVEVLFGMGIPYQAAI</sequence>
<protein>
    <submittedName>
        <fullName evidence="1">Uncharacterized protein</fullName>
    </submittedName>
</protein>
<evidence type="ECO:0000313" key="1">
    <source>
        <dbReference type="EMBL" id="QCY48125.1"/>
    </source>
</evidence>
<evidence type="ECO:0000313" key="2">
    <source>
        <dbReference type="Proteomes" id="UP000307000"/>
    </source>
</evidence>
<gene>
    <name evidence="1" type="ORF">GcLGCM259_2418</name>
</gene>
<dbReference type="Proteomes" id="UP000307000">
    <property type="component" value="Chromosome"/>
</dbReference>